<keyword evidence="2" id="KW-1185">Reference proteome</keyword>
<protein>
    <submittedName>
        <fullName evidence="1">11989_t:CDS:1</fullName>
    </submittedName>
</protein>
<gene>
    <name evidence="1" type="ORF">DHETER_LOCUS10123</name>
</gene>
<sequence>FGSIFDWEKISYQVVYLSRVARQRVNGNMSAISTGMSSGSLDSSNLLANWFC</sequence>
<organism evidence="1 2">
    <name type="scientific">Dentiscutata heterogama</name>
    <dbReference type="NCBI Taxonomy" id="1316150"/>
    <lineage>
        <taxon>Eukaryota</taxon>
        <taxon>Fungi</taxon>
        <taxon>Fungi incertae sedis</taxon>
        <taxon>Mucoromycota</taxon>
        <taxon>Glomeromycotina</taxon>
        <taxon>Glomeromycetes</taxon>
        <taxon>Diversisporales</taxon>
        <taxon>Gigasporaceae</taxon>
        <taxon>Dentiscutata</taxon>
    </lineage>
</organism>
<evidence type="ECO:0000313" key="2">
    <source>
        <dbReference type="Proteomes" id="UP000789702"/>
    </source>
</evidence>
<feature type="non-terminal residue" evidence="1">
    <location>
        <position position="1"/>
    </location>
</feature>
<dbReference type="Proteomes" id="UP000789702">
    <property type="component" value="Unassembled WGS sequence"/>
</dbReference>
<evidence type="ECO:0000313" key="1">
    <source>
        <dbReference type="EMBL" id="CAG8669613.1"/>
    </source>
</evidence>
<reference evidence="1" key="1">
    <citation type="submission" date="2021-06" db="EMBL/GenBank/DDBJ databases">
        <authorList>
            <person name="Kallberg Y."/>
            <person name="Tangrot J."/>
            <person name="Rosling A."/>
        </authorList>
    </citation>
    <scope>NUCLEOTIDE SEQUENCE</scope>
    <source>
        <strain evidence="1">IL203A</strain>
    </source>
</reference>
<accession>A0ACA9NQC2</accession>
<proteinExistence type="predicted"/>
<comment type="caution">
    <text evidence="1">The sequence shown here is derived from an EMBL/GenBank/DDBJ whole genome shotgun (WGS) entry which is preliminary data.</text>
</comment>
<name>A0ACA9NQC2_9GLOM</name>
<dbReference type="EMBL" id="CAJVPU010019078">
    <property type="protein sequence ID" value="CAG8669613.1"/>
    <property type="molecule type" value="Genomic_DNA"/>
</dbReference>